<dbReference type="NCBIfam" id="TIGR01167">
    <property type="entry name" value="LPXTG_anchor"/>
    <property type="match status" value="1"/>
</dbReference>
<name>A0A1W2DM03_KIBAR</name>
<feature type="compositionally biased region" description="Low complexity" evidence="1">
    <location>
        <begin position="334"/>
        <end position="343"/>
    </location>
</feature>
<keyword evidence="3" id="KW-0732">Signal</keyword>
<dbReference type="InterPro" id="IPR023849">
    <property type="entry name" value="TQXA_dom"/>
</dbReference>
<evidence type="ECO:0000313" key="5">
    <source>
        <dbReference type="EMBL" id="SMC98501.1"/>
    </source>
</evidence>
<accession>A0A1W2DM03</accession>
<keyword evidence="6" id="KW-1185">Reference proteome</keyword>
<sequence>MSRVKKLRIGAALAGVTVTAMMASVTPASAGSVTGKIDTDADTKGPLVVMSGEKGDKEVVTKLIGLKLDGEKGSSVQTYCVDIDQPIDDNGPGYVEADWNKHPKPDSAFHKNSAQINWVLHNGFPQLSAGDLAKKVKGEFEGGLSDAEAVAGTQAAVWFFSDNRKLKDVKAPTKPEHAKADKKDVFAVYEYLTKNAGDGISTEPKPVLNLEPNKLTGKPDSLIGPFVVTTSASGVTIAAKLPDGVIFSDKNGNELPKADVAAKIQQLDKYEFYVKVPASLATGKVEFTVSGDTEFSLGRLFISKVAQKKSQSLILAKSEKVRLSAQGTAEWGATTPTTPNETPAPQPKNNDNELANTGASVLTPLIIGVVLVGGGVAALVFQRRRRKA</sequence>
<feature type="region of interest" description="Disordered" evidence="1">
    <location>
        <begin position="326"/>
        <end position="355"/>
    </location>
</feature>
<feature type="chain" id="PRO_5010741864" evidence="3">
    <location>
        <begin position="31"/>
        <end position="388"/>
    </location>
</feature>
<evidence type="ECO:0000256" key="3">
    <source>
        <dbReference type="SAM" id="SignalP"/>
    </source>
</evidence>
<dbReference type="Gene3D" id="1.10.150.480">
    <property type="match status" value="1"/>
</dbReference>
<feature type="signal peptide" evidence="3">
    <location>
        <begin position="1"/>
        <end position="30"/>
    </location>
</feature>
<keyword evidence="2" id="KW-0472">Membrane</keyword>
<protein>
    <submittedName>
        <fullName evidence="5">LPXTG-motif cell wall anchor domain-containing protein/TQXA domain-containing protein</fullName>
    </submittedName>
</protein>
<keyword evidence="2" id="KW-1133">Transmembrane helix</keyword>
<reference evidence="5 6" key="1">
    <citation type="submission" date="2017-04" db="EMBL/GenBank/DDBJ databases">
        <authorList>
            <person name="Afonso C.L."/>
            <person name="Miller P.J."/>
            <person name="Scott M.A."/>
            <person name="Spackman E."/>
            <person name="Goraichik I."/>
            <person name="Dimitrov K.M."/>
            <person name="Suarez D.L."/>
            <person name="Swayne D.E."/>
        </authorList>
    </citation>
    <scope>NUCLEOTIDE SEQUENCE [LARGE SCALE GENOMIC DNA]</scope>
    <source>
        <strain evidence="5 6">DSM 43828</strain>
    </source>
</reference>
<evidence type="ECO:0000256" key="2">
    <source>
        <dbReference type="SAM" id="Phobius"/>
    </source>
</evidence>
<proteinExistence type="predicted"/>
<dbReference type="Pfam" id="PF08341">
    <property type="entry name" value="TED"/>
    <property type="match status" value="1"/>
</dbReference>
<dbReference type="InterPro" id="IPR013552">
    <property type="entry name" value="Thioester_dom"/>
</dbReference>
<dbReference type="OrthoDB" id="2676146at2"/>
<feature type="transmembrane region" description="Helical" evidence="2">
    <location>
        <begin position="361"/>
        <end position="381"/>
    </location>
</feature>
<dbReference type="Proteomes" id="UP000192674">
    <property type="component" value="Unassembled WGS sequence"/>
</dbReference>
<keyword evidence="2" id="KW-0812">Transmembrane</keyword>
<feature type="domain" description="Thioester" evidence="4">
    <location>
        <begin position="78"/>
        <end position="196"/>
    </location>
</feature>
<evidence type="ECO:0000256" key="1">
    <source>
        <dbReference type="SAM" id="MobiDB-lite"/>
    </source>
</evidence>
<dbReference type="NCBIfam" id="TIGR03934">
    <property type="entry name" value="TQXA_dom"/>
    <property type="match status" value="1"/>
</dbReference>
<dbReference type="EMBL" id="FWXV01000002">
    <property type="protein sequence ID" value="SMC98501.1"/>
    <property type="molecule type" value="Genomic_DNA"/>
</dbReference>
<gene>
    <name evidence="5" type="ORF">SAMN05661093_03544</name>
</gene>
<evidence type="ECO:0000313" key="6">
    <source>
        <dbReference type="Proteomes" id="UP000192674"/>
    </source>
</evidence>
<dbReference type="RefSeq" id="WP_033392698.1">
    <property type="nucleotide sequence ID" value="NZ_FWXV01000002.1"/>
</dbReference>
<organism evidence="5 6">
    <name type="scientific">Kibdelosporangium aridum</name>
    <dbReference type="NCBI Taxonomy" id="2030"/>
    <lineage>
        <taxon>Bacteria</taxon>
        <taxon>Bacillati</taxon>
        <taxon>Actinomycetota</taxon>
        <taxon>Actinomycetes</taxon>
        <taxon>Pseudonocardiales</taxon>
        <taxon>Pseudonocardiaceae</taxon>
        <taxon>Kibdelosporangium</taxon>
    </lineage>
</organism>
<dbReference type="AlphaFoldDB" id="A0A1W2DM03"/>
<evidence type="ECO:0000259" key="4">
    <source>
        <dbReference type="Pfam" id="PF08341"/>
    </source>
</evidence>